<evidence type="ECO:0008006" key="3">
    <source>
        <dbReference type="Google" id="ProtNLM"/>
    </source>
</evidence>
<dbReference type="InterPro" id="IPR018733">
    <property type="entry name" value="DUF2274"/>
</dbReference>
<name>A0A4R6FWG1_9SPHN</name>
<keyword evidence="2" id="KW-1185">Reference proteome</keyword>
<gene>
    <name evidence="1" type="ORF">EV664_10220</name>
</gene>
<evidence type="ECO:0000313" key="2">
    <source>
        <dbReference type="Proteomes" id="UP000295493"/>
    </source>
</evidence>
<proteinExistence type="predicted"/>
<dbReference type="EMBL" id="SNWD01000002">
    <property type="protein sequence ID" value="TDN85315.1"/>
    <property type="molecule type" value="Genomic_DNA"/>
</dbReference>
<dbReference type="OrthoDB" id="9803810at2"/>
<dbReference type="Proteomes" id="UP000295493">
    <property type="component" value="Unassembled WGS sequence"/>
</dbReference>
<protein>
    <recommendedName>
        <fullName evidence="3">Transposase</fullName>
    </recommendedName>
</protein>
<organism evidence="1 2">
    <name type="scientific">Stakelama pacifica</name>
    <dbReference type="NCBI Taxonomy" id="517720"/>
    <lineage>
        <taxon>Bacteria</taxon>
        <taxon>Pseudomonadati</taxon>
        <taxon>Pseudomonadota</taxon>
        <taxon>Alphaproteobacteria</taxon>
        <taxon>Sphingomonadales</taxon>
        <taxon>Sphingomonadaceae</taxon>
        <taxon>Stakelama</taxon>
    </lineage>
</organism>
<comment type="caution">
    <text evidence="1">The sequence shown here is derived from an EMBL/GenBank/DDBJ whole genome shotgun (WGS) entry which is preliminary data.</text>
</comment>
<reference evidence="1 2" key="1">
    <citation type="submission" date="2019-03" db="EMBL/GenBank/DDBJ databases">
        <title>Genomic Encyclopedia of Type Strains, Phase IV (KMG-IV): sequencing the most valuable type-strain genomes for metagenomic binning, comparative biology and taxonomic classification.</title>
        <authorList>
            <person name="Goeker M."/>
        </authorList>
    </citation>
    <scope>NUCLEOTIDE SEQUENCE [LARGE SCALE GENOMIC DNA]</scope>
    <source>
        <strain evidence="1 2">DSM 25059</strain>
    </source>
</reference>
<dbReference type="AlphaFoldDB" id="A0A4R6FWG1"/>
<dbReference type="RefSeq" id="WP_133494275.1">
    <property type="nucleotide sequence ID" value="NZ_BMLU01000002.1"/>
</dbReference>
<accession>A0A4R6FWG1</accession>
<dbReference type="Pfam" id="PF10038">
    <property type="entry name" value="DUF2274"/>
    <property type="match status" value="1"/>
</dbReference>
<sequence length="72" mass="8049">MPDLKLAKLPERKPVKMTINLAPDLHQALTEYAAVYEAVYGRAEPVGNLVPYMLTSFLESDRGFAKARRAKS</sequence>
<evidence type="ECO:0000313" key="1">
    <source>
        <dbReference type="EMBL" id="TDN85315.1"/>
    </source>
</evidence>